<evidence type="ECO:0000256" key="3">
    <source>
        <dbReference type="ARBA" id="ARBA00022448"/>
    </source>
</evidence>
<dbReference type="Gene3D" id="2.40.170.20">
    <property type="entry name" value="TonB-dependent receptor, beta-barrel domain"/>
    <property type="match status" value="1"/>
</dbReference>
<evidence type="ECO:0000313" key="19">
    <source>
        <dbReference type="Proteomes" id="UP000575083"/>
    </source>
</evidence>
<keyword evidence="4 14" id="KW-1134">Transmembrane beta strand</keyword>
<evidence type="ECO:0000256" key="14">
    <source>
        <dbReference type="PROSITE-ProRule" id="PRU01360"/>
    </source>
</evidence>
<dbReference type="InterPro" id="IPR036942">
    <property type="entry name" value="Beta-barrel_TonB_sf"/>
</dbReference>
<dbReference type="InterPro" id="IPR037066">
    <property type="entry name" value="Plug_dom_sf"/>
</dbReference>
<evidence type="ECO:0000256" key="7">
    <source>
        <dbReference type="ARBA" id="ARBA00022729"/>
    </source>
</evidence>
<dbReference type="EMBL" id="JACHLK010000002">
    <property type="protein sequence ID" value="MBB6559102.1"/>
    <property type="molecule type" value="Genomic_DNA"/>
</dbReference>
<keyword evidence="5" id="KW-0410">Iron transport</keyword>
<dbReference type="SUPFAM" id="SSF56935">
    <property type="entry name" value="Porins"/>
    <property type="match status" value="1"/>
</dbReference>
<dbReference type="PANTHER" id="PTHR32552">
    <property type="entry name" value="FERRICHROME IRON RECEPTOR-RELATED"/>
    <property type="match status" value="1"/>
</dbReference>
<feature type="compositionally biased region" description="Low complexity" evidence="16">
    <location>
        <begin position="138"/>
        <end position="156"/>
    </location>
</feature>
<evidence type="ECO:0000256" key="9">
    <source>
        <dbReference type="ARBA" id="ARBA00023065"/>
    </source>
</evidence>
<evidence type="ECO:0000256" key="16">
    <source>
        <dbReference type="SAM" id="MobiDB-lite"/>
    </source>
</evidence>
<keyword evidence="6 14" id="KW-0812">Transmembrane</keyword>
<dbReference type="GO" id="GO:0015891">
    <property type="term" value="P:siderophore transport"/>
    <property type="evidence" value="ECO:0007669"/>
    <property type="project" value="InterPro"/>
</dbReference>
<comment type="similarity">
    <text evidence="2 14 15">Belongs to the TonB-dependent receptor family.</text>
</comment>
<evidence type="ECO:0000256" key="8">
    <source>
        <dbReference type="ARBA" id="ARBA00023004"/>
    </source>
</evidence>
<dbReference type="Pfam" id="PF00593">
    <property type="entry name" value="TonB_dep_Rec_b-barrel"/>
    <property type="match status" value="1"/>
</dbReference>
<evidence type="ECO:0000256" key="6">
    <source>
        <dbReference type="ARBA" id="ARBA00022692"/>
    </source>
</evidence>
<keyword evidence="19" id="KW-1185">Reference proteome</keyword>
<keyword evidence="9" id="KW-0406">Ion transport</keyword>
<evidence type="ECO:0000256" key="11">
    <source>
        <dbReference type="ARBA" id="ARBA00023136"/>
    </source>
</evidence>
<dbReference type="Gene3D" id="2.170.130.10">
    <property type="entry name" value="TonB-dependent receptor, plug domain"/>
    <property type="match status" value="1"/>
</dbReference>
<dbReference type="AlphaFoldDB" id="A0A7X0PCL6"/>
<dbReference type="PROSITE" id="PS52016">
    <property type="entry name" value="TONB_DEPENDENT_REC_3"/>
    <property type="match status" value="1"/>
</dbReference>
<feature type="domain" description="Secretin/TonB short N-terminal" evidence="17">
    <location>
        <begin position="88"/>
        <end position="140"/>
    </location>
</feature>
<organism evidence="18 19">
    <name type="scientific">Acidovorax soli</name>
    <dbReference type="NCBI Taxonomy" id="592050"/>
    <lineage>
        <taxon>Bacteria</taxon>
        <taxon>Pseudomonadati</taxon>
        <taxon>Pseudomonadota</taxon>
        <taxon>Betaproteobacteria</taxon>
        <taxon>Burkholderiales</taxon>
        <taxon>Comamonadaceae</taxon>
        <taxon>Acidovorax</taxon>
    </lineage>
</organism>
<dbReference type="RefSeq" id="WP_260420141.1">
    <property type="nucleotide sequence ID" value="NZ_JACHLK010000002.1"/>
</dbReference>
<evidence type="ECO:0000256" key="1">
    <source>
        <dbReference type="ARBA" id="ARBA00004571"/>
    </source>
</evidence>
<dbReference type="InterPro" id="IPR010105">
    <property type="entry name" value="TonB_sidphr_rcpt"/>
</dbReference>
<keyword evidence="10 15" id="KW-0798">TonB box</keyword>
<feature type="region of interest" description="Disordered" evidence="16">
    <location>
        <begin position="136"/>
        <end position="162"/>
    </location>
</feature>
<reference evidence="18 19" key="1">
    <citation type="submission" date="2020-08" db="EMBL/GenBank/DDBJ databases">
        <title>Functional genomics of gut bacteria from endangered species of beetles.</title>
        <authorList>
            <person name="Carlos-Shanley C."/>
        </authorList>
    </citation>
    <scope>NUCLEOTIDE SEQUENCE [LARGE SCALE GENOMIC DNA]</scope>
    <source>
        <strain evidence="18 19">S00198</strain>
    </source>
</reference>
<keyword evidence="12 18" id="KW-0675">Receptor</keyword>
<dbReference type="SMART" id="SM00965">
    <property type="entry name" value="STN"/>
    <property type="match status" value="1"/>
</dbReference>
<dbReference type="Pfam" id="PF07715">
    <property type="entry name" value="Plug"/>
    <property type="match status" value="1"/>
</dbReference>
<dbReference type="NCBIfam" id="TIGR01783">
    <property type="entry name" value="TonB-siderophor"/>
    <property type="match status" value="1"/>
</dbReference>
<evidence type="ECO:0000256" key="5">
    <source>
        <dbReference type="ARBA" id="ARBA00022496"/>
    </source>
</evidence>
<dbReference type="InterPro" id="IPR011662">
    <property type="entry name" value="Secretin/TonB_short_N"/>
</dbReference>
<keyword evidence="13 14" id="KW-0998">Cell outer membrane</keyword>
<protein>
    <submittedName>
        <fullName evidence="18">Iron complex outermembrane receptor protein</fullName>
    </submittedName>
</protein>
<evidence type="ECO:0000256" key="15">
    <source>
        <dbReference type="RuleBase" id="RU003357"/>
    </source>
</evidence>
<dbReference type="GO" id="GO:0015344">
    <property type="term" value="F:siderophore uptake transmembrane transporter activity"/>
    <property type="evidence" value="ECO:0007669"/>
    <property type="project" value="TreeGrafter"/>
</dbReference>
<comment type="caution">
    <text evidence="18">The sequence shown here is derived from an EMBL/GenBank/DDBJ whole genome shotgun (WGS) entry which is preliminary data.</text>
</comment>
<dbReference type="GO" id="GO:0009279">
    <property type="term" value="C:cell outer membrane"/>
    <property type="evidence" value="ECO:0007669"/>
    <property type="project" value="UniProtKB-SubCell"/>
</dbReference>
<evidence type="ECO:0000313" key="18">
    <source>
        <dbReference type="EMBL" id="MBB6559102.1"/>
    </source>
</evidence>
<name>A0A7X0PCL6_9BURK</name>
<comment type="subcellular location">
    <subcellularLocation>
        <location evidence="1 14">Cell outer membrane</location>
        <topology evidence="1 14">Multi-pass membrane protein</topology>
    </subcellularLocation>
</comment>
<dbReference type="CDD" id="cd01347">
    <property type="entry name" value="ligand_gated_channel"/>
    <property type="match status" value="1"/>
</dbReference>
<sequence length="844" mass="90501">MAPVDHHHLLRSSSSTPLTARATPLARAAHALCVGIAIAAAASATPPSAWAQTNAPGAAAAQATTRSYDIPAGPLGPTLSRYAGAAGVTLSFEPSLTEGLRSPGLQGSVAAVEEGFARLLVGSGLEAVPRSGGGYTLRRGAPAPAPAAAGRSSSSSTDTQLPTVRVAAEREAAWGPVEGYRATRGAGATKMDVPVLETPQQVSTIGAAQIRDQAISSVAEAVRYSAGVRPADYGITDDDVSIRGFYLTGTGLYRDGMRLIHNGFMTNLEPYGLERLEVVHGPASVLYGQSAPGGLVNAVTKRPRAGMQREVGLELGSHDRRQVTADIGGAFNEQGTVLGRLTMLKREAGTQWDDLRNDRTYIAPAITLQGDRTTLTLLAHHQQDDTGYIIPYYRNTPAGPASETINVNGPGSGHHKEAWSLGYLLEHSFSDHLSLRHNLRYLDGSNHRLEMRNRGLLADQRSMARLAMVRPDAEKTLVIDTHVEARLKSGDVSHQILAGIDYYHSKLDWRIHSLNGAVAPIDLVNPVYVQPDWGNNFLSDRALARNTQVGLYLQDQIKLGERWVFSLGGRYDTARIDTKYDARLTGNTAFTTTVVDRRDNAFTGRAGAIYLAPNGLAPYVSFNTAFQPPLTTVTAVDANGTPYEPETARQTEVGVRYAPQGAGYTLSAAVFDLRKRNVRTPSTINPRFDVQTGEVRSRGLELQGTGEVGGGFSVIGAYTYLNAKVTRSNNALEVGERPGATPEHVASLWGKYQRGPLELGLGVRHISATVGELRVATGPIPTNDGYTLFDAMAAYDVGAWRLSLNVTNLGDKRYRTQCNTFRGGAEFCALGFGREVKVAASYRF</sequence>
<keyword evidence="11 14" id="KW-0472">Membrane</keyword>
<accession>A0A7X0PCL6</accession>
<dbReference type="GO" id="GO:0038023">
    <property type="term" value="F:signaling receptor activity"/>
    <property type="evidence" value="ECO:0007669"/>
    <property type="project" value="InterPro"/>
</dbReference>
<gene>
    <name evidence="18" type="ORF">HNP48_001766</name>
</gene>
<evidence type="ECO:0000256" key="13">
    <source>
        <dbReference type="ARBA" id="ARBA00023237"/>
    </source>
</evidence>
<dbReference type="Gene3D" id="3.55.50.30">
    <property type="match status" value="1"/>
</dbReference>
<dbReference type="InterPro" id="IPR039426">
    <property type="entry name" value="TonB-dep_rcpt-like"/>
</dbReference>
<dbReference type="InterPro" id="IPR000531">
    <property type="entry name" value="Beta-barrel_TonB"/>
</dbReference>
<evidence type="ECO:0000256" key="2">
    <source>
        <dbReference type="ARBA" id="ARBA00009810"/>
    </source>
</evidence>
<dbReference type="InterPro" id="IPR012910">
    <property type="entry name" value="Plug_dom"/>
</dbReference>
<evidence type="ECO:0000259" key="17">
    <source>
        <dbReference type="SMART" id="SM00965"/>
    </source>
</evidence>
<keyword evidence="7" id="KW-0732">Signal</keyword>
<keyword evidence="8" id="KW-0408">Iron</keyword>
<keyword evidence="3 14" id="KW-0813">Transport</keyword>
<dbReference type="Proteomes" id="UP000575083">
    <property type="component" value="Unassembled WGS sequence"/>
</dbReference>
<dbReference type="PANTHER" id="PTHR32552:SF68">
    <property type="entry name" value="FERRICHROME OUTER MEMBRANE TRANSPORTER_PHAGE RECEPTOR"/>
    <property type="match status" value="1"/>
</dbReference>
<proteinExistence type="inferred from homology"/>
<evidence type="ECO:0000256" key="10">
    <source>
        <dbReference type="ARBA" id="ARBA00023077"/>
    </source>
</evidence>
<evidence type="ECO:0000256" key="4">
    <source>
        <dbReference type="ARBA" id="ARBA00022452"/>
    </source>
</evidence>
<evidence type="ECO:0000256" key="12">
    <source>
        <dbReference type="ARBA" id="ARBA00023170"/>
    </source>
</evidence>